<dbReference type="InterPro" id="IPR007219">
    <property type="entry name" value="XnlR_reg_dom"/>
</dbReference>
<feature type="compositionally biased region" description="Polar residues" evidence="6">
    <location>
        <begin position="263"/>
        <end position="286"/>
    </location>
</feature>
<evidence type="ECO:0000313" key="8">
    <source>
        <dbReference type="EMBL" id="AAW41785.2"/>
    </source>
</evidence>
<accession>Q5KMQ7</accession>
<reference evidence="8 9" key="1">
    <citation type="journal article" date="2005" name="Science">
        <title>The genome of the basidiomycetous yeast and human pathogen Cryptococcus neoformans.</title>
        <authorList>
            <person name="Loftus B.J."/>
            <person name="Fung E."/>
            <person name="Roncaglia P."/>
            <person name="Rowley D."/>
            <person name="Amedeo P."/>
            <person name="Bruno D."/>
            <person name="Vamathevan J."/>
            <person name="Miranda M."/>
            <person name="Anderson I.J."/>
            <person name="Fraser J.A."/>
            <person name="Allen J.E."/>
            <person name="Bosdet I.E."/>
            <person name="Brent M.R."/>
            <person name="Chiu R."/>
            <person name="Doering T.L."/>
            <person name="Donlin M.J."/>
            <person name="D'Souza C.A."/>
            <person name="Fox D.S."/>
            <person name="Grinberg V."/>
            <person name="Fu J."/>
            <person name="Fukushima M."/>
            <person name="Haas B.J."/>
            <person name="Huang J.C."/>
            <person name="Janbon G."/>
            <person name="Jones S.J."/>
            <person name="Koo H.L."/>
            <person name="Krzywinski M.I."/>
            <person name="Kwon-Chung J.K."/>
            <person name="Lengeler K.B."/>
            <person name="Maiti R."/>
            <person name="Marra M.A."/>
            <person name="Marra R.E."/>
            <person name="Mathewson C.A."/>
            <person name="Mitchell T.G."/>
            <person name="Pertea M."/>
            <person name="Riggs F.R."/>
            <person name="Salzberg S.L."/>
            <person name="Schein J.E."/>
            <person name="Shvartsbeyn A."/>
            <person name="Shin H."/>
            <person name="Shumway M."/>
            <person name="Specht C.A."/>
            <person name="Suh B.B."/>
            <person name="Tenney A."/>
            <person name="Utterback T.R."/>
            <person name="Wickes B.L."/>
            <person name="Wortman J.R."/>
            <person name="Wye N.H."/>
            <person name="Kronstad J.W."/>
            <person name="Lodge J.K."/>
            <person name="Heitman J."/>
            <person name="Davis R.W."/>
            <person name="Fraser C.M."/>
            <person name="Hyman R.W."/>
        </authorList>
    </citation>
    <scope>NUCLEOTIDE SEQUENCE [LARGE SCALE GENOMIC DNA]</scope>
    <source>
        <strain evidence="9">JEC21 / ATCC MYA-565</strain>
    </source>
</reference>
<sequence length="845" mass="93817">MATQLAMDWTDFHHSQWPKQQDSGGLVPPTDEWDLNDVLNTEMFGSSSTLAASSSEQEPRPSSSNSLPLNISEPLGSNDALFQSYISQSTKMLGGMGETEQLLETERAFPGDGALPSSITNPRGRAVTADAPTPSYKPASASGEPPLRRGMACMFCRRRKLRCSGEKPTCASCVRHNQSCEYRVTENFSKVRSRKNGIYEGNHNPNYHYSQRPIANFSVPLPPIFGGLLSYAPAQHEQPGFDPVPSNASSSTPSVSAIFNSASQAVQPCPSPSTNTDHPPQSSAPETVSFFPEKEEEDAVERLTERLGEFLFSHKGSEDTSRAVDTPTLSKETGWQKKRKTGKDGRWATDGKPTSENVRRAGVLQTTIESDGLSNETRNALLEFFLSSPYKFFDMNIPRLRYRLSFTDKRRPALALLNAMYLWAARLSDVPNSDAMERHFFTKACQHLGSATASDDQLMDTIRAAALLSIYMYTRSRYHEGWLVAGVAVRLVLSSGIHQISSLTFQPSPSEDPLLRNRVHLLSPPKDPIELGERVHTFWIVFIVERAGALATGFPSTIRDEDILTPFGKPLSDISSQNVTLHDDITITDMYHDTGDSNPKTIYTHNSQWIQALAILERASKLAFLKPSRDSDYTKAWVEYTNALRSSNAQASPPSPPPVYLNQPKHRNPREYRECLLALDNLRKNLGVEGLSPLERKRMADAIGAQLVIPPRTIHLHHHFAATELLLHDINCTDADNSEAMKAARQSVDLIRCLPQTTYHRFDGEISVVWCLIAKCMIKELGRLKRAGDDDACELVSEDVDVIINELHHVGEALHMSRTQAKAMEELKRVVLSSHKEPTSPVGNA</sequence>
<evidence type="ECO:0000259" key="7">
    <source>
        <dbReference type="PROSITE" id="PS50048"/>
    </source>
</evidence>
<dbReference type="RefSeq" id="XP_024512240.1">
    <property type="nucleotide sequence ID" value="XM_024656446.1"/>
</dbReference>
<keyword evidence="9" id="KW-1185">Reference proteome</keyword>
<dbReference type="EMBL" id="AE017342">
    <property type="protein sequence ID" value="AAW41785.2"/>
    <property type="molecule type" value="Genomic_DNA"/>
</dbReference>
<evidence type="ECO:0000313" key="9">
    <source>
        <dbReference type="Proteomes" id="UP000002149"/>
    </source>
</evidence>
<dbReference type="GO" id="GO:0006351">
    <property type="term" value="P:DNA-templated transcription"/>
    <property type="evidence" value="ECO:0007669"/>
    <property type="project" value="InterPro"/>
</dbReference>
<dbReference type="PaxDb" id="214684-Q5KMQ7"/>
<dbReference type="InParanoid" id="Q5KMQ7"/>
<dbReference type="InterPro" id="IPR050815">
    <property type="entry name" value="TF_fung"/>
</dbReference>
<dbReference type="Proteomes" id="UP000002149">
    <property type="component" value="Chromosome 2"/>
</dbReference>
<evidence type="ECO:0000256" key="4">
    <source>
        <dbReference type="ARBA" id="ARBA00023163"/>
    </source>
</evidence>
<dbReference type="GO" id="GO:0000981">
    <property type="term" value="F:DNA-binding transcription factor activity, RNA polymerase II-specific"/>
    <property type="evidence" value="ECO:0007669"/>
    <property type="project" value="InterPro"/>
</dbReference>
<dbReference type="PANTHER" id="PTHR47338">
    <property type="entry name" value="ZN(II)2CYS6 TRANSCRIPTION FACTOR (EUROFUNG)-RELATED"/>
    <property type="match status" value="1"/>
</dbReference>
<keyword evidence="5" id="KW-0539">Nucleus</keyword>
<dbReference type="GeneID" id="3256039"/>
<keyword evidence="3" id="KW-0805">Transcription regulation</keyword>
<dbReference type="KEGG" id="cne:CNB00850"/>
<feature type="region of interest" description="Disordered" evidence="6">
    <location>
        <begin position="263"/>
        <end position="299"/>
    </location>
</feature>
<feature type="domain" description="Zn(2)-C6 fungal-type" evidence="7">
    <location>
        <begin position="152"/>
        <end position="182"/>
    </location>
</feature>
<protein>
    <submittedName>
        <fullName evidence="8">Expressed protein</fullName>
    </submittedName>
</protein>
<evidence type="ECO:0000256" key="6">
    <source>
        <dbReference type="SAM" id="MobiDB-lite"/>
    </source>
</evidence>
<dbReference type="InterPro" id="IPR001138">
    <property type="entry name" value="Zn2Cys6_DnaBD"/>
</dbReference>
<evidence type="ECO:0000256" key="2">
    <source>
        <dbReference type="ARBA" id="ARBA00022723"/>
    </source>
</evidence>
<evidence type="ECO:0000256" key="1">
    <source>
        <dbReference type="ARBA" id="ARBA00004123"/>
    </source>
</evidence>
<organism evidence="8 9">
    <name type="scientific">Cryptococcus deneoformans (strain JEC21 / ATCC MYA-565)</name>
    <name type="common">Cryptococcus neoformans var. neoformans serotype D</name>
    <dbReference type="NCBI Taxonomy" id="214684"/>
    <lineage>
        <taxon>Eukaryota</taxon>
        <taxon>Fungi</taxon>
        <taxon>Dikarya</taxon>
        <taxon>Basidiomycota</taxon>
        <taxon>Agaricomycotina</taxon>
        <taxon>Tremellomycetes</taxon>
        <taxon>Tremellales</taxon>
        <taxon>Cryptococcaceae</taxon>
        <taxon>Cryptococcus</taxon>
        <taxon>Cryptococcus neoformans species complex</taxon>
    </lineage>
</organism>
<dbReference type="Gene3D" id="4.10.240.10">
    <property type="entry name" value="Zn(2)-C6 fungal-type DNA-binding domain"/>
    <property type="match status" value="1"/>
</dbReference>
<dbReference type="PANTHER" id="PTHR47338:SF29">
    <property type="entry name" value="ZN(2)-C6 FUNGAL-TYPE DOMAIN-CONTAINING PROTEIN"/>
    <property type="match status" value="1"/>
</dbReference>
<dbReference type="CDD" id="cd00067">
    <property type="entry name" value="GAL4"/>
    <property type="match status" value="1"/>
</dbReference>
<dbReference type="eggNOG" id="ENOG502R512">
    <property type="taxonomic scope" value="Eukaryota"/>
</dbReference>
<dbReference type="GO" id="GO:0005634">
    <property type="term" value="C:nucleus"/>
    <property type="evidence" value="ECO:0007669"/>
    <property type="project" value="UniProtKB-SubCell"/>
</dbReference>
<evidence type="ECO:0000256" key="3">
    <source>
        <dbReference type="ARBA" id="ARBA00023015"/>
    </source>
</evidence>
<dbReference type="PROSITE" id="PS00463">
    <property type="entry name" value="ZN2_CY6_FUNGAL_1"/>
    <property type="match status" value="1"/>
</dbReference>
<dbReference type="SMART" id="SM00066">
    <property type="entry name" value="GAL4"/>
    <property type="match status" value="1"/>
</dbReference>
<dbReference type="SMART" id="SM00906">
    <property type="entry name" value="Fungal_trans"/>
    <property type="match status" value="1"/>
</dbReference>
<feature type="compositionally biased region" description="Low complexity" evidence="6">
    <location>
        <begin position="46"/>
        <end position="72"/>
    </location>
</feature>
<keyword evidence="4" id="KW-0804">Transcription</keyword>
<name>Q5KMQ7_CRYD1</name>
<dbReference type="Pfam" id="PF04082">
    <property type="entry name" value="Fungal_trans"/>
    <property type="match status" value="1"/>
</dbReference>
<dbReference type="OrthoDB" id="2309723at2759"/>
<dbReference type="CDD" id="cd12148">
    <property type="entry name" value="fungal_TF_MHR"/>
    <property type="match status" value="1"/>
</dbReference>
<dbReference type="VEuPathDB" id="FungiDB:CNB00850"/>
<gene>
    <name evidence="8" type="ordered locus">CNB00850</name>
</gene>
<evidence type="ECO:0000256" key="5">
    <source>
        <dbReference type="ARBA" id="ARBA00023242"/>
    </source>
</evidence>
<feature type="region of interest" description="Disordered" evidence="6">
    <location>
        <begin position="10"/>
        <end position="72"/>
    </location>
</feature>
<dbReference type="GO" id="GO:0008270">
    <property type="term" value="F:zinc ion binding"/>
    <property type="evidence" value="ECO:0007669"/>
    <property type="project" value="InterPro"/>
</dbReference>
<dbReference type="Pfam" id="PF00172">
    <property type="entry name" value="Zn_clus"/>
    <property type="match status" value="1"/>
</dbReference>
<feature type="region of interest" description="Disordered" evidence="6">
    <location>
        <begin position="109"/>
        <end position="144"/>
    </location>
</feature>
<dbReference type="SUPFAM" id="SSF57701">
    <property type="entry name" value="Zn2/Cys6 DNA-binding domain"/>
    <property type="match status" value="1"/>
</dbReference>
<feature type="region of interest" description="Disordered" evidence="6">
    <location>
        <begin position="316"/>
        <end position="354"/>
    </location>
</feature>
<dbReference type="PROSITE" id="PS50048">
    <property type="entry name" value="ZN2_CY6_FUNGAL_2"/>
    <property type="match status" value="1"/>
</dbReference>
<comment type="subcellular location">
    <subcellularLocation>
        <location evidence="1">Nucleus</location>
    </subcellularLocation>
</comment>
<keyword evidence="2" id="KW-0479">Metal-binding</keyword>
<dbReference type="GO" id="GO:0003677">
    <property type="term" value="F:DNA binding"/>
    <property type="evidence" value="ECO:0007669"/>
    <property type="project" value="InterPro"/>
</dbReference>
<dbReference type="InterPro" id="IPR036864">
    <property type="entry name" value="Zn2-C6_fun-type_DNA-bd_sf"/>
</dbReference>
<dbReference type="AlphaFoldDB" id="Q5KMQ7"/>
<dbReference type="HOGENOM" id="CLU_013750_0_0_1"/>
<proteinExistence type="predicted"/>